<keyword evidence="3" id="KW-1185">Reference proteome</keyword>
<accession>A0A5E4C9U7</accession>
<organism evidence="2 3">
    <name type="scientific">Marmota monax</name>
    <name type="common">Woodchuck</name>
    <dbReference type="NCBI Taxonomy" id="9995"/>
    <lineage>
        <taxon>Eukaryota</taxon>
        <taxon>Metazoa</taxon>
        <taxon>Chordata</taxon>
        <taxon>Craniata</taxon>
        <taxon>Vertebrata</taxon>
        <taxon>Euteleostomi</taxon>
        <taxon>Mammalia</taxon>
        <taxon>Eutheria</taxon>
        <taxon>Euarchontoglires</taxon>
        <taxon>Glires</taxon>
        <taxon>Rodentia</taxon>
        <taxon>Sciuromorpha</taxon>
        <taxon>Sciuridae</taxon>
        <taxon>Xerinae</taxon>
        <taxon>Marmotini</taxon>
        <taxon>Marmota</taxon>
    </lineage>
</organism>
<sequence length="73" mass="7748">PAAHRCTDGAPSASQIDHGTRPLRKRPSPPSRISPSSEKSDPQLHIIAIQYDGTQEETFLASESPSTDVLPGG</sequence>
<proteinExistence type="predicted"/>
<feature type="region of interest" description="Disordered" evidence="1">
    <location>
        <begin position="1"/>
        <end position="43"/>
    </location>
</feature>
<evidence type="ECO:0000256" key="1">
    <source>
        <dbReference type="SAM" id="MobiDB-lite"/>
    </source>
</evidence>
<gene>
    <name evidence="2" type="ORF">MONAX_5E003494</name>
</gene>
<dbReference type="AlphaFoldDB" id="A0A5E4C9U7"/>
<evidence type="ECO:0000313" key="2">
    <source>
        <dbReference type="EMBL" id="VTJ78486.1"/>
    </source>
</evidence>
<feature type="non-terminal residue" evidence="2">
    <location>
        <position position="73"/>
    </location>
</feature>
<reference evidence="2" key="1">
    <citation type="submission" date="2019-04" db="EMBL/GenBank/DDBJ databases">
        <authorList>
            <person name="Alioto T."/>
            <person name="Alioto T."/>
        </authorList>
    </citation>
    <scope>NUCLEOTIDE SEQUENCE [LARGE SCALE GENOMIC DNA]</scope>
</reference>
<dbReference type="EMBL" id="CABDUW010001080">
    <property type="protein sequence ID" value="VTJ78486.1"/>
    <property type="molecule type" value="Genomic_DNA"/>
</dbReference>
<name>A0A5E4C9U7_MARMO</name>
<evidence type="ECO:0000313" key="3">
    <source>
        <dbReference type="Proteomes" id="UP000335636"/>
    </source>
</evidence>
<feature type="non-terminal residue" evidence="2">
    <location>
        <position position="1"/>
    </location>
</feature>
<comment type="caution">
    <text evidence="2">The sequence shown here is derived from an EMBL/GenBank/DDBJ whole genome shotgun (WGS) entry which is preliminary data.</text>
</comment>
<dbReference type="Proteomes" id="UP000335636">
    <property type="component" value="Unassembled WGS sequence"/>
</dbReference>
<protein>
    <submittedName>
        <fullName evidence="2">Uncharacterized protein</fullName>
    </submittedName>
</protein>